<proteinExistence type="predicted"/>
<sequence>LFQQDCSSPYFAAISRACLEATDALPWPASSPDLFLIENVWDAIRHAINTPALSQNQQELCENIQAAWVTS</sequence>
<dbReference type="GO" id="GO:0003676">
    <property type="term" value="F:nucleic acid binding"/>
    <property type="evidence" value="ECO:0007669"/>
    <property type="project" value="InterPro"/>
</dbReference>
<protein>
    <recommendedName>
        <fullName evidence="3">Tc1-like transposase DDE domain-containing protein</fullName>
    </recommendedName>
</protein>
<dbReference type="Gene3D" id="3.30.420.10">
    <property type="entry name" value="Ribonuclease H-like superfamily/Ribonuclease H"/>
    <property type="match status" value="1"/>
</dbReference>
<reference evidence="1" key="3">
    <citation type="submission" date="2025-08" db="UniProtKB">
        <authorList>
            <consortium name="Ensembl"/>
        </authorList>
    </citation>
    <scope>IDENTIFICATION</scope>
</reference>
<accession>A0A3B1K6D9</accession>
<dbReference type="GeneTree" id="ENSGT01030000238440"/>
<dbReference type="InterPro" id="IPR036397">
    <property type="entry name" value="RNaseH_sf"/>
</dbReference>
<reference evidence="1" key="4">
    <citation type="submission" date="2025-09" db="UniProtKB">
        <authorList>
            <consortium name="Ensembl"/>
        </authorList>
    </citation>
    <scope>IDENTIFICATION</scope>
</reference>
<keyword evidence="2" id="KW-1185">Reference proteome</keyword>
<dbReference type="Proteomes" id="UP000018467">
    <property type="component" value="Unassembled WGS sequence"/>
</dbReference>
<dbReference type="Ensembl" id="ENSAMXT00000042949.1">
    <property type="protein sequence ID" value="ENSAMXP00000050063.1"/>
    <property type="gene ID" value="ENSAMXG00000030974.1"/>
</dbReference>
<dbReference type="Bgee" id="ENSAMXG00000030974">
    <property type="expression patterns" value="Expressed in zone of skin and 12 other cell types or tissues"/>
</dbReference>
<reference evidence="2" key="1">
    <citation type="submission" date="2013-03" db="EMBL/GenBank/DDBJ databases">
        <authorList>
            <person name="Jeffery W."/>
            <person name="Warren W."/>
            <person name="Wilson R.K."/>
        </authorList>
    </citation>
    <scope>NUCLEOTIDE SEQUENCE</scope>
    <source>
        <strain evidence="2">female</strain>
    </source>
</reference>
<dbReference type="AlphaFoldDB" id="A0A3B1K6D9"/>
<name>A0A3B1K6D9_ASTMX</name>
<organism evidence="1 2">
    <name type="scientific">Astyanax mexicanus</name>
    <name type="common">Blind cave fish</name>
    <name type="synonym">Astyanax fasciatus mexicanus</name>
    <dbReference type="NCBI Taxonomy" id="7994"/>
    <lineage>
        <taxon>Eukaryota</taxon>
        <taxon>Metazoa</taxon>
        <taxon>Chordata</taxon>
        <taxon>Craniata</taxon>
        <taxon>Vertebrata</taxon>
        <taxon>Euteleostomi</taxon>
        <taxon>Actinopterygii</taxon>
        <taxon>Neopterygii</taxon>
        <taxon>Teleostei</taxon>
        <taxon>Ostariophysi</taxon>
        <taxon>Characiformes</taxon>
        <taxon>Characoidei</taxon>
        <taxon>Acestrorhamphidae</taxon>
        <taxon>Acestrorhamphinae</taxon>
        <taxon>Astyanax</taxon>
    </lineage>
</organism>
<evidence type="ECO:0000313" key="2">
    <source>
        <dbReference type="Proteomes" id="UP000018467"/>
    </source>
</evidence>
<evidence type="ECO:0008006" key="3">
    <source>
        <dbReference type="Google" id="ProtNLM"/>
    </source>
</evidence>
<evidence type="ECO:0000313" key="1">
    <source>
        <dbReference type="Ensembl" id="ENSAMXP00000050063.1"/>
    </source>
</evidence>
<dbReference type="InParanoid" id="A0A3B1K6D9"/>
<reference evidence="2" key="2">
    <citation type="journal article" date="2014" name="Nat. Commun.">
        <title>The cavefish genome reveals candidate genes for eye loss.</title>
        <authorList>
            <person name="McGaugh S.E."/>
            <person name="Gross J.B."/>
            <person name="Aken B."/>
            <person name="Blin M."/>
            <person name="Borowsky R."/>
            <person name="Chalopin D."/>
            <person name="Hinaux H."/>
            <person name="Jeffery W.R."/>
            <person name="Keene A."/>
            <person name="Ma L."/>
            <person name="Minx P."/>
            <person name="Murphy D."/>
            <person name="O'Quin K.E."/>
            <person name="Retaux S."/>
            <person name="Rohner N."/>
            <person name="Searle S.M."/>
            <person name="Stahl B.A."/>
            <person name="Tabin C."/>
            <person name="Volff J.N."/>
            <person name="Yoshizawa M."/>
            <person name="Warren W.C."/>
        </authorList>
    </citation>
    <scope>NUCLEOTIDE SEQUENCE [LARGE SCALE GENOMIC DNA]</scope>
    <source>
        <strain evidence="2">female</strain>
    </source>
</reference>